<keyword evidence="1" id="KW-1188">Viral release from host cell</keyword>
<dbReference type="EMBL" id="BK014648">
    <property type="protein sequence ID" value="DAD65717.1"/>
    <property type="molecule type" value="Genomic_DNA"/>
</dbReference>
<evidence type="ECO:0000256" key="4">
    <source>
        <dbReference type="ARBA" id="ARBA00022950"/>
    </source>
</evidence>
<dbReference type="InterPro" id="IPR054613">
    <property type="entry name" value="Peptidase_S78_dom"/>
</dbReference>
<protein>
    <submittedName>
        <fullName evidence="7">Prohead serine protease</fullName>
    </submittedName>
</protein>
<organism evidence="7">
    <name type="scientific">Siphoviridae sp. ctNiB4</name>
    <dbReference type="NCBI Taxonomy" id="2823575"/>
    <lineage>
        <taxon>Viruses</taxon>
        <taxon>Duplodnaviria</taxon>
        <taxon>Heunggongvirae</taxon>
        <taxon>Uroviricota</taxon>
        <taxon>Caudoviricetes</taxon>
    </lineage>
</organism>
<keyword evidence="2 7" id="KW-0645">Protease</keyword>
<feature type="domain" description="Prohead serine protease" evidence="6">
    <location>
        <begin position="22"/>
        <end position="175"/>
    </location>
</feature>
<dbReference type="InterPro" id="IPR006433">
    <property type="entry name" value="Prohead_protease"/>
</dbReference>
<evidence type="ECO:0000313" key="7">
    <source>
        <dbReference type="EMBL" id="DAD65717.1"/>
    </source>
</evidence>
<evidence type="ECO:0000259" key="6">
    <source>
        <dbReference type="Pfam" id="PF04586"/>
    </source>
</evidence>
<evidence type="ECO:0000256" key="2">
    <source>
        <dbReference type="ARBA" id="ARBA00022670"/>
    </source>
</evidence>
<proteinExistence type="predicted"/>
<evidence type="ECO:0000256" key="1">
    <source>
        <dbReference type="ARBA" id="ARBA00022612"/>
    </source>
</evidence>
<accession>A0A8S5L755</accession>
<reference evidence="7" key="1">
    <citation type="journal article" date="2021" name="Proc. Natl. Acad. Sci. U.S.A.">
        <title>A Catalog of Tens of Thousands of Viruses from Human Metagenomes Reveals Hidden Associations with Chronic Diseases.</title>
        <authorList>
            <person name="Tisza M.J."/>
            <person name="Buck C.B."/>
        </authorList>
    </citation>
    <scope>NUCLEOTIDE SEQUENCE</scope>
    <source>
        <strain evidence="7">CtNiB4</strain>
    </source>
</reference>
<sequence>MEKLEIRSFGGDASPKLVNERGIEGYAVAIGQESKYMYDPVLRKCFIEIIEPGAITEELIRTSDIRALIEHNGERLLARSRQGQGSLSLRLDGYGLGYSFTAPGTPDGEYAVEMVKRGDLFGSSFGYWTDERKNVTWLKRSDGILLRKVHKIDIIREVSIVASPAYMGTAVNVRSIESSFEPSEYKQEVEALRNLIKI</sequence>
<evidence type="ECO:0000256" key="3">
    <source>
        <dbReference type="ARBA" id="ARBA00022801"/>
    </source>
</evidence>
<dbReference type="NCBIfam" id="TIGR01543">
    <property type="entry name" value="proheadase_HK97"/>
    <property type="match status" value="1"/>
</dbReference>
<dbReference type="Pfam" id="PF04586">
    <property type="entry name" value="Peptidase_S78"/>
    <property type="match status" value="1"/>
</dbReference>
<dbReference type="GO" id="GO:0008233">
    <property type="term" value="F:peptidase activity"/>
    <property type="evidence" value="ECO:0007669"/>
    <property type="project" value="UniProtKB-KW"/>
</dbReference>
<keyword evidence="5" id="KW-1273">Viral capsid maturation</keyword>
<dbReference type="GO" id="GO:0046797">
    <property type="term" value="P:viral procapsid maturation"/>
    <property type="evidence" value="ECO:0007669"/>
    <property type="project" value="UniProtKB-KW"/>
</dbReference>
<name>A0A8S5L755_9CAUD</name>
<keyword evidence="3" id="KW-0378">Hydrolase</keyword>
<keyword evidence="4" id="KW-0118">Viral capsid assembly</keyword>
<evidence type="ECO:0000256" key="5">
    <source>
        <dbReference type="ARBA" id="ARBA00023045"/>
    </source>
</evidence>
<dbReference type="GO" id="GO:0006508">
    <property type="term" value="P:proteolysis"/>
    <property type="evidence" value="ECO:0007669"/>
    <property type="project" value="UniProtKB-KW"/>
</dbReference>